<name>A0A9R1W131_LACSA</name>
<evidence type="ECO:0008006" key="4">
    <source>
        <dbReference type="Google" id="ProtNLM"/>
    </source>
</evidence>
<evidence type="ECO:0000313" key="3">
    <source>
        <dbReference type="Proteomes" id="UP000235145"/>
    </source>
</evidence>
<organism evidence="2 3">
    <name type="scientific">Lactuca sativa</name>
    <name type="common">Garden lettuce</name>
    <dbReference type="NCBI Taxonomy" id="4236"/>
    <lineage>
        <taxon>Eukaryota</taxon>
        <taxon>Viridiplantae</taxon>
        <taxon>Streptophyta</taxon>
        <taxon>Embryophyta</taxon>
        <taxon>Tracheophyta</taxon>
        <taxon>Spermatophyta</taxon>
        <taxon>Magnoliopsida</taxon>
        <taxon>eudicotyledons</taxon>
        <taxon>Gunneridae</taxon>
        <taxon>Pentapetalae</taxon>
        <taxon>asterids</taxon>
        <taxon>campanulids</taxon>
        <taxon>Asterales</taxon>
        <taxon>Asteraceae</taxon>
        <taxon>Cichorioideae</taxon>
        <taxon>Cichorieae</taxon>
        <taxon>Lactucinae</taxon>
        <taxon>Lactuca</taxon>
    </lineage>
</organism>
<dbReference type="EMBL" id="NBSK02000003">
    <property type="protein sequence ID" value="KAJ0217792.1"/>
    <property type="molecule type" value="Genomic_DNA"/>
</dbReference>
<dbReference type="PANTHER" id="PTHR34835">
    <property type="entry name" value="OS07G0283600 PROTEIN-RELATED"/>
    <property type="match status" value="1"/>
</dbReference>
<keyword evidence="3" id="KW-1185">Reference proteome</keyword>
<evidence type="ECO:0000313" key="2">
    <source>
        <dbReference type="EMBL" id="KAJ0217792.1"/>
    </source>
</evidence>
<sequence>MINSRPGSSKKPKRETKVLKKDKKAIVIKEFPSLKNRCSPGSLLGVIQGLIREQKDCVRAMGFGSLLGMKMIDVPLNIVYYVLDHFNFESLKVEFDNCEVSVDSKSVQEMLGLPSGGSLLSNMDYILENNEESCMFEWKKQFENIDKFVADDNLRINFLVLFINTFCESTSMGKCNLNPLYLIRRDTDLSSIDWCDYIVDCLVRTKKVYNPEKESSFFYGPVAYLMLYVDTFKFDHLQVTRKRPTIFYWTSEKISFLEDILQESGGFGCGHVNEAYVEEEFQESEYNEEESGGDEVEYDGEEDLCDEDEEDFDVNKVSDVEVYESKISCMYQKMEDLKKDLVVKIDEGVLKFPQSQNLKNWKLLFPVEDLSTESFDFRYVSQKYKEPILTPGFVQVNDEDYGNDFLNDDENVEDYDQGKCSGGQGDGSGPHEGNIGKNHVEGKSDYDEDDEQGSGSGCNKEEDMNLNSVVENVTKSVGLIDSQEGESFSQFICDPVVESFLKTLDQGTDGCLNQKLVEDDVNLNLNGIDDGIVNLGEDDHKNKVISDHTVDKIIVAKNDGEGEDAEDCSNKNKDGENVENCANKNNYSNEIRSLKNDLVPSFSLGFSQVLKVPRSHLKGYCIANGNRCY</sequence>
<protein>
    <recommendedName>
        <fullName evidence="4">Ubiquitin-like protease family profile domain-containing protein</fullName>
    </recommendedName>
</protein>
<feature type="compositionally biased region" description="Gly residues" evidence="1">
    <location>
        <begin position="420"/>
        <end position="430"/>
    </location>
</feature>
<comment type="caution">
    <text evidence="2">The sequence shown here is derived from an EMBL/GenBank/DDBJ whole genome shotgun (WGS) entry which is preliminary data.</text>
</comment>
<reference evidence="2 3" key="1">
    <citation type="journal article" date="2017" name="Nat. Commun.">
        <title>Genome assembly with in vitro proximity ligation data and whole-genome triplication in lettuce.</title>
        <authorList>
            <person name="Reyes-Chin-Wo S."/>
            <person name="Wang Z."/>
            <person name="Yang X."/>
            <person name="Kozik A."/>
            <person name="Arikit S."/>
            <person name="Song C."/>
            <person name="Xia L."/>
            <person name="Froenicke L."/>
            <person name="Lavelle D.O."/>
            <person name="Truco M.J."/>
            <person name="Xia R."/>
            <person name="Zhu S."/>
            <person name="Xu C."/>
            <person name="Xu H."/>
            <person name="Xu X."/>
            <person name="Cox K."/>
            <person name="Korf I."/>
            <person name="Meyers B.C."/>
            <person name="Michelmore R.W."/>
        </authorList>
    </citation>
    <scope>NUCLEOTIDE SEQUENCE [LARGE SCALE GENOMIC DNA]</scope>
    <source>
        <strain evidence="3">cv. Salinas</strain>
        <tissue evidence="2">Seedlings</tissue>
    </source>
</reference>
<proteinExistence type="predicted"/>
<feature type="compositionally biased region" description="Acidic residues" evidence="1">
    <location>
        <begin position="400"/>
        <end position="415"/>
    </location>
</feature>
<evidence type="ECO:0000256" key="1">
    <source>
        <dbReference type="SAM" id="MobiDB-lite"/>
    </source>
</evidence>
<feature type="region of interest" description="Disordered" evidence="1">
    <location>
        <begin position="400"/>
        <end position="463"/>
    </location>
</feature>
<dbReference type="PANTHER" id="PTHR34835:SF90">
    <property type="entry name" value="AMINOTRANSFERASE-LIKE PLANT MOBILE DOMAIN-CONTAINING PROTEIN"/>
    <property type="match status" value="1"/>
</dbReference>
<dbReference type="AlphaFoldDB" id="A0A9R1W131"/>
<accession>A0A9R1W131</accession>
<dbReference type="Proteomes" id="UP000235145">
    <property type="component" value="Unassembled WGS sequence"/>
</dbReference>
<gene>
    <name evidence="2" type="ORF">LSAT_V11C300104540</name>
</gene>